<name>A0A9X6SSL0_BACCE</name>
<protein>
    <submittedName>
        <fullName evidence="1">Uncharacterized protein</fullName>
    </submittedName>
</protein>
<gene>
    <name evidence="1" type="ORF">CON36_34065</name>
</gene>
<comment type="caution">
    <text evidence="1">The sequence shown here is derived from an EMBL/GenBank/DDBJ whole genome shotgun (WGS) entry which is preliminary data.</text>
</comment>
<sequence length="166" mass="19670">MEYGYSEKEFGLINIISKLNRRIVTIKEVIQEEKVNGEVESITLKEVSLNIVPAVDACDEIKVFIHRFAVSFYGDERGKYVNVVTFHSPDIYKQDYQAFFPNDFEIVYEEDEVRIESKYVLSEEEKEIIDFMNKIRYQNVFDREFKIDIINFLDTIGYEIEESDSE</sequence>
<reference evidence="1 2" key="1">
    <citation type="submission" date="2017-09" db="EMBL/GenBank/DDBJ databases">
        <title>Large-scale bioinformatics analysis of Bacillus genomes uncovers conserved roles of natural products in bacterial physiology.</title>
        <authorList>
            <consortium name="Agbiome Team Llc"/>
            <person name="Bleich R.M."/>
            <person name="Grubbs K.J."/>
            <person name="Santa Maria K.C."/>
            <person name="Allen S.E."/>
            <person name="Farag S."/>
            <person name="Shank E.A."/>
            <person name="Bowers A."/>
        </authorList>
    </citation>
    <scope>NUCLEOTIDE SEQUENCE [LARGE SCALE GENOMIC DNA]</scope>
    <source>
        <strain evidence="1 2">AFS092789</strain>
    </source>
</reference>
<evidence type="ECO:0000313" key="1">
    <source>
        <dbReference type="EMBL" id="PDZ94394.1"/>
    </source>
</evidence>
<dbReference type="RefSeq" id="WP_098007044.1">
    <property type="nucleotide sequence ID" value="NZ_NVMX01000198.1"/>
</dbReference>
<evidence type="ECO:0000313" key="2">
    <source>
        <dbReference type="Proteomes" id="UP000219922"/>
    </source>
</evidence>
<accession>A0A9X6SSL0</accession>
<dbReference type="AlphaFoldDB" id="A0A9X6SSL0"/>
<dbReference type="Proteomes" id="UP000219922">
    <property type="component" value="Unassembled WGS sequence"/>
</dbReference>
<dbReference type="EMBL" id="NVMX01000198">
    <property type="protein sequence ID" value="PDZ94394.1"/>
    <property type="molecule type" value="Genomic_DNA"/>
</dbReference>
<proteinExistence type="predicted"/>
<organism evidence="1 2">
    <name type="scientific">Bacillus cereus</name>
    <dbReference type="NCBI Taxonomy" id="1396"/>
    <lineage>
        <taxon>Bacteria</taxon>
        <taxon>Bacillati</taxon>
        <taxon>Bacillota</taxon>
        <taxon>Bacilli</taxon>
        <taxon>Bacillales</taxon>
        <taxon>Bacillaceae</taxon>
        <taxon>Bacillus</taxon>
        <taxon>Bacillus cereus group</taxon>
    </lineage>
</organism>